<feature type="domain" description="Helix-turn-helix" evidence="1">
    <location>
        <begin position="4"/>
        <end position="52"/>
    </location>
</feature>
<sequence>MPKLLTPADLAALLGISIHTVYHRKAKGLDLPPAVKVGRLLRFPDDGVRQWLGSLQSACAPAGTAKVSA</sequence>
<name>A0A238CZF9_THIDL</name>
<dbReference type="AlphaFoldDB" id="A0A238CZF9"/>
<dbReference type="Proteomes" id="UP000214566">
    <property type="component" value="Unassembled WGS sequence"/>
</dbReference>
<accession>A0A238CZF9</accession>
<protein>
    <recommendedName>
        <fullName evidence="1">Helix-turn-helix domain-containing protein</fullName>
    </recommendedName>
</protein>
<evidence type="ECO:0000313" key="2">
    <source>
        <dbReference type="EMBL" id="SBP86381.1"/>
    </source>
</evidence>
<dbReference type="RefSeq" id="WP_094158953.1">
    <property type="nucleotide sequence ID" value="NZ_LT592170.1"/>
</dbReference>
<dbReference type="OrthoDB" id="6903130at2"/>
<organism evidence="2 3">
    <name type="scientific">Thiomonas delicata</name>
    <name type="common">Thiomonas cuprina</name>
    <dbReference type="NCBI Taxonomy" id="364030"/>
    <lineage>
        <taxon>Bacteria</taxon>
        <taxon>Pseudomonadati</taxon>
        <taxon>Pseudomonadota</taxon>
        <taxon>Betaproteobacteria</taxon>
        <taxon>Burkholderiales</taxon>
        <taxon>Thiomonas</taxon>
    </lineage>
</organism>
<dbReference type="SUPFAM" id="SSF46955">
    <property type="entry name" value="Putative DNA-binding domain"/>
    <property type="match status" value="1"/>
</dbReference>
<dbReference type="EMBL" id="FLMQ01000034">
    <property type="protein sequence ID" value="SBP86381.1"/>
    <property type="molecule type" value="Genomic_DNA"/>
</dbReference>
<dbReference type="InterPro" id="IPR041657">
    <property type="entry name" value="HTH_17"/>
</dbReference>
<dbReference type="Pfam" id="PF12728">
    <property type="entry name" value="HTH_17"/>
    <property type="match status" value="1"/>
</dbReference>
<evidence type="ECO:0000259" key="1">
    <source>
        <dbReference type="Pfam" id="PF12728"/>
    </source>
</evidence>
<proteinExistence type="predicted"/>
<keyword evidence="3" id="KW-1185">Reference proteome</keyword>
<reference evidence="2 3" key="1">
    <citation type="submission" date="2016-06" db="EMBL/GenBank/DDBJ databases">
        <authorList>
            <person name="Kjaerup R.B."/>
            <person name="Dalgaard T.S."/>
            <person name="Juul-Madsen H.R."/>
        </authorList>
    </citation>
    <scope>NUCLEOTIDE SEQUENCE [LARGE SCALE GENOMIC DNA]</scope>
    <source>
        <strain evidence="2 3">DSM 16361</strain>
    </source>
</reference>
<evidence type="ECO:0000313" key="3">
    <source>
        <dbReference type="Proteomes" id="UP000214566"/>
    </source>
</evidence>
<gene>
    <name evidence="2" type="ORF">THIARS_40002</name>
</gene>
<dbReference type="InterPro" id="IPR009061">
    <property type="entry name" value="DNA-bd_dom_put_sf"/>
</dbReference>